<dbReference type="AlphaFoldDB" id="A0A4R8DRQ5"/>
<reference evidence="8 9" key="1">
    <citation type="submission" date="2019-03" db="EMBL/GenBank/DDBJ databases">
        <title>Genomic Encyclopedia of Type Strains, Phase IV (KMG-IV): sequencing the most valuable type-strain genomes for metagenomic binning, comparative biology and taxonomic classification.</title>
        <authorList>
            <person name="Goeker M."/>
        </authorList>
    </citation>
    <scope>NUCLEOTIDE SEQUENCE [LARGE SCALE GENOMIC DNA]</scope>
    <source>
        <strain evidence="8 9">DSM 100059</strain>
    </source>
</reference>
<keyword evidence="9" id="KW-1185">Reference proteome</keyword>
<sequence length="489" mass="54471">MTSKYIFLVGMVCMVSCKKLDLTPTSQLSTTVFWKTASDADLALAGLYNTLYANNGTVDQNAPYWWDCFSDNAYSQHSLGGSQNALISGLTPTSGNYQLLYYQNGYIAIAACNSFLANVGKVLSGDTLNRYKGEAFFLRGFNYFWLAQLYGNVPIVTADPMTISYQSKMAKSPRADVLKQAENDFDSAIAYLPDTKYTTGHAVKAAAEGFQIRLYLFEQRFAEAAAMAQTIISGGLFSLNPNYPSNFYKPDQKSSPEIMFSVQYQAPAVPHPYSLNVLLIGPGWKDCQGTQDMINEYEPGDPRKTMTFFFPGDGTAQGWPYPGTVGTPGVNEWVIGFYPGKKGVDPAVTNPTPGLLDDQDYVLLRYADIELMYAEAQNEAVGPDATVYQQVNAVRARPGVNMPPLPAGLSQDSMRVRIRHERRVELALEGLRYFDLRRWGIATQKLNGFIQNPTTPSVTTMYKDMYEYWPLPQTEIDRNQPELVQNDGY</sequence>
<dbReference type="RefSeq" id="WP_133992992.1">
    <property type="nucleotide sequence ID" value="NZ_SODV01000001.1"/>
</dbReference>
<dbReference type="Pfam" id="PF07980">
    <property type="entry name" value="SusD_RagB"/>
    <property type="match status" value="1"/>
</dbReference>
<evidence type="ECO:0000313" key="8">
    <source>
        <dbReference type="EMBL" id="TDX00900.1"/>
    </source>
</evidence>
<evidence type="ECO:0000256" key="1">
    <source>
        <dbReference type="ARBA" id="ARBA00004442"/>
    </source>
</evidence>
<dbReference type="SUPFAM" id="SSF48452">
    <property type="entry name" value="TPR-like"/>
    <property type="match status" value="1"/>
</dbReference>
<comment type="similarity">
    <text evidence="2">Belongs to the SusD family.</text>
</comment>
<keyword evidence="5" id="KW-0998">Cell outer membrane</keyword>
<protein>
    <submittedName>
        <fullName evidence="8">Putative outer membrane starch-binding protein</fullName>
    </submittedName>
</protein>
<evidence type="ECO:0000256" key="2">
    <source>
        <dbReference type="ARBA" id="ARBA00006275"/>
    </source>
</evidence>
<keyword evidence="3" id="KW-0732">Signal</keyword>
<comment type="subcellular location">
    <subcellularLocation>
        <location evidence="1">Cell outer membrane</location>
    </subcellularLocation>
</comment>
<dbReference type="Proteomes" id="UP000294498">
    <property type="component" value="Unassembled WGS sequence"/>
</dbReference>
<evidence type="ECO:0000259" key="6">
    <source>
        <dbReference type="Pfam" id="PF07980"/>
    </source>
</evidence>
<organism evidence="8 9">
    <name type="scientific">Dinghuibacter silviterrae</name>
    <dbReference type="NCBI Taxonomy" id="1539049"/>
    <lineage>
        <taxon>Bacteria</taxon>
        <taxon>Pseudomonadati</taxon>
        <taxon>Bacteroidota</taxon>
        <taxon>Chitinophagia</taxon>
        <taxon>Chitinophagales</taxon>
        <taxon>Chitinophagaceae</taxon>
        <taxon>Dinghuibacter</taxon>
    </lineage>
</organism>
<feature type="domain" description="RagB/SusD" evidence="6">
    <location>
        <begin position="289"/>
        <end position="489"/>
    </location>
</feature>
<dbReference type="Pfam" id="PF14322">
    <property type="entry name" value="SusD-like_3"/>
    <property type="match status" value="1"/>
</dbReference>
<evidence type="ECO:0000259" key="7">
    <source>
        <dbReference type="Pfam" id="PF14322"/>
    </source>
</evidence>
<keyword evidence="4" id="KW-0472">Membrane</keyword>
<proteinExistence type="inferred from homology"/>
<evidence type="ECO:0000256" key="5">
    <source>
        <dbReference type="ARBA" id="ARBA00023237"/>
    </source>
</evidence>
<dbReference type="CDD" id="cd08977">
    <property type="entry name" value="SusD"/>
    <property type="match status" value="1"/>
</dbReference>
<dbReference type="Gene3D" id="1.25.40.390">
    <property type="match status" value="1"/>
</dbReference>
<name>A0A4R8DRQ5_9BACT</name>
<evidence type="ECO:0000313" key="9">
    <source>
        <dbReference type="Proteomes" id="UP000294498"/>
    </source>
</evidence>
<evidence type="ECO:0000256" key="4">
    <source>
        <dbReference type="ARBA" id="ARBA00023136"/>
    </source>
</evidence>
<feature type="domain" description="SusD-like N-terminal" evidence="7">
    <location>
        <begin position="20"/>
        <end position="216"/>
    </location>
</feature>
<dbReference type="GO" id="GO:0009279">
    <property type="term" value="C:cell outer membrane"/>
    <property type="evidence" value="ECO:0007669"/>
    <property type="project" value="UniProtKB-SubCell"/>
</dbReference>
<dbReference type="EMBL" id="SODV01000001">
    <property type="protein sequence ID" value="TDX00900.1"/>
    <property type="molecule type" value="Genomic_DNA"/>
</dbReference>
<dbReference type="InterPro" id="IPR033985">
    <property type="entry name" value="SusD-like_N"/>
</dbReference>
<evidence type="ECO:0000256" key="3">
    <source>
        <dbReference type="ARBA" id="ARBA00022729"/>
    </source>
</evidence>
<dbReference type="InterPro" id="IPR011990">
    <property type="entry name" value="TPR-like_helical_dom_sf"/>
</dbReference>
<dbReference type="InterPro" id="IPR012944">
    <property type="entry name" value="SusD_RagB_dom"/>
</dbReference>
<comment type="caution">
    <text evidence="8">The sequence shown here is derived from an EMBL/GenBank/DDBJ whole genome shotgun (WGS) entry which is preliminary data.</text>
</comment>
<dbReference type="OrthoDB" id="5694214at2"/>
<gene>
    <name evidence="8" type="ORF">EDB95_1929</name>
</gene>
<accession>A0A4R8DRQ5</accession>